<dbReference type="GO" id="GO:0016787">
    <property type="term" value="F:hydrolase activity"/>
    <property type="evidence" value="ECO:0007669"/>
    <property type="project" value="UniProtKB-KW"/>
</dbReference>
<name>A0A2A2ESU0_9GAMM</name>
<keyword evidence="4" id="KW-1185">Reference proteome</keyword>
<dbReference type="PANTHER" id="PTHR46112">
    <property type="entry name" value="AMINOPEPTIDASE"/>
    <property type="match status" value="1"/>
</dbReference>
<comment type="caution">
    <text evidence="3">The sequence shown here is derived from an EMBL/GenBank/DDBJ whole genome shotgun (WGS) entry which is preliminary data.</text>
</comment>
<dbReference type="Pfam" id="PF01321">
    <property type="entry name" value="Creatinase_N"/>
    <property type="match status" value="1"/>
</dbReference>
<dbReference type="Pfam" id="PF00557">
    <property type="entry name" value="Peptidase_M24"/>
    <property type="match status" value="1"/>
</dbReference>
<dbReference type="Gene3D" id="3.90.230.10">
    <property type="entry name" value="Creatinase/methionine aminopeptidase superfamily"/>
    <property type="match status" value="1"/>
</dbReference>
<dbReference type="InterPro" id="IPR000994">
    <property type="entry name" value="Pept_M24"/>
</dbReference>
<dbReference type="InterPro" id="IPR050659">
    <property type="entry name" value="Peptidase_M24B"/>
</dbReference>
<dbReference type="Proteomes" id="UP000217771">
    <property type="component" value="Unassembled WGS sequence"/>
</dbReference>
<gene>
    <name evidence="3" type="ORF">CK498_15980</name>
</gene>
<organism evidence="3 4">
    <name type="scientific">Halomonas salipaludis</name>
    <dbReference type="NCBI Taxonomy" id="2032625"/>
    <lineage>
        <taxon>Bacteria</taxon>
        <taxon>Pseudomonadati</taxon>
        <taxon>Pseudomonadota</taxon>
        <taxon>Gammaproteobacteria</taxon>
        <taxon>Oceanospirillales</taxon>
        <taxon>Halomonadaceae</taxon>
        <taxon>Halomonas</taxon>
    </lineage>
</organism>
<dbReference type="RefSeq" id="WP_095621858.1">
    <property type="nucleotide sequence ID" value="NZ_NSKB01000006.1"/>
</dbReference>
<dbReference type="InterPro" id="IPR000587">
    <property type="entry name" value="Creatinase_N"/>
</dbReference>
<evidence type="ECO:0000313" key="3">
    <source>
        <dbReference type="EMBL" id="PAU75432.1"/>
    </source>
</evidence>
<dbReference type="InterPro" id="IPR036005">
    <property type="entry name" value="Creatinase/aminopeptidase-like"/>
</dbReference>
<feature type="domain" description="Peptidase M24" evidence="1">
    <location>
        <begin position="169"/>
        <end position="378"/>
    </location>
</feature>
<dbReference type="AlphaFoldDB" id="A0A2A2ESU0"/>
<reference evidence="3 4" key="1">
    <citation type="submission" date="2017-08" db="EMBL/GenBank/DDBJ databases">
        <title>Halomonas alkalisoli sp. nov., isolated from saline alkaline soil.</title>
        <authorList>
            <person name="Wang D."/>
            <person name="Zhang G."/>
        </authorList>
    </citation>
    <scope>NUCLEOTIDE SEQUENCE [LARGE SCALE GENOMIC DNA]</scope>
    <source>
        <strain evidence="3 4">WRN001</strain>
    </source>
</reference>
<keyword evidence="3" id="KW-0378">Hydrolase</keyword>
<sequence>MTSPVSLPFTRQEHEKRLDAIKKEMHSIGIEVLLDSDPANIFYTTGYDAVSYYTPQTMIISIYRTEPILVIRKQDLLAAKVRTHLSEDSIIGWQDYMVDNEHSHPFELVLSLLNEHSLSRLKVGIDVDAGMTTHFDTSFLIKGLKKPITEVRRLINFVRMIKTDREIDYMKQAARITESSMRAGLDAIAAGVRESDVIANVYHAQIKGTSEYGGDYPANPPVMPTGRRSATPHLTWSDEPLMPNQNLTLELSGARFRYHCPLARTVYIGKTPPKDLSDATKHASEGVQATLRSISPGMALSEVHAVWEKINIKHNLGKTSRLGYSVGCAFPPSWLERTASIRPEDTTVLVPNMTFHLIAGIWKNHWGAEVSETFRVTDRGAETLCDMSQELYIR</sequence>
<proteinExistence type="predicted"/>
<accession>A0A2A2ESU0</accession>
<dbReference type="PANTHER" id="PTHR46112:SF2">
    <property type="entry name" value="XAA-PRO AMINOPEPTIDASE P-RELATED"/>
    <property type="match status" value="1"/>
</dbReference>
<feature type="domain" description="Creatinase N-terminal" evidence="2">
    <location>
        <begin position="17"/>
        <end position="161"/>
    </location>
</feature>
<dbReference type="CDD" id="cd01066">
    <property type="entry name" value="APP_MetAP"/>
    <property type="match status" value="1"/>
</dbReference>
<dbReference type="SUPFAM" id="SSF53092">
    <property type="entry name" value="Creatinase/prolidase N-terminal domain"/>
    <property type="match status" value="1"/>
</dbReference>
<dbReference type="InterPro" id="IPR029149">
    <property type="entry name" value="Creatin/AminoP/Spt16_N"/>
</dbReference>
<dbReference type="Gene3D" id="3.40.350.10">
    <property type="entry name" value="Creatinase/prolidase N-terminal domain"/>
    <property type="match status" value="1"/>
</dbReference>
<evidence type="ECO:0000313" key="4">
    <source>
        <dbReference type="Proteomes" id="UP000217771"/>
    </source>
</evidence>
<dbReference type="SUPFAM" id="SSF55920">
    <property type="entry name" value="Creatinase/aminopeptidase"/>
    <property type="match status" value="1"/>
</dbReference>
<evidence type="ECO:0000259" key="2">
    <source>
        <dbReference type="Pfam" id="PF01321"/>
    </source>
</evidence>
<dbReference type="EMBL" id="NSKB01000006">
    <property type="protein sequence ID" value="PAU75432.1"/>
    <property type="molecule type" value="Genomic_DNA"/>
</dbReference>
<evidence type="ECO:0000259" key="1">
    <source>
        <dbReference type="Pfam" id="PF00557"/>
    </source>
</evidence>
<protein>
    <submittedName>
        <fullName evidence="3">Ectoine hydrolase DoeA</fullName>
    </submittedName>
</protein>